<dbReference type="AlphaFoldDB" id="A0A6J4RTY0"/>
<proteinExistence type="predicted"/>
<name>A0A6J4RTY0_9BACT</name>
<sequence length="45" mass="5282">MFRRPFTALPASTAVEFLRPRFNIRLPREFPAVSVVSELELFLLF</sequence>
<evidence type="ECO:0000313" key="1">
    <source>
        <dbReference type="EMBL" id="CAA9477259.1"/>
    </source>
</evidence>
<organism evidence="1">
    <name type="scientific">uncultured Segetibacter sp</name>
    <dbReference type="NCBI Taxonomy" id="481133"/>
    <lineage>
        <taxon>Bacteria</taxon>
        <taxon>Pseudomonadati</taxon>
        <taxon>Bacteroidota</taxon>
        <taxon>Chitinophagia</taxon>
        <taxon>Chitinophagales</taxon>
        <taxon>Chitinophagaceae</taxon>
        <taxon>Segetibacter</taxon>
        <taxon>environmental samples</taxon>
    </lineage>
</organism>
<dbReference type="EMBL" id="CADCVN010000298">
    <property type="protein sequence ID" value="CAA9477259.1"/>
    <property type="molecule type" value="Genomic_DNA"/>
</dbReference>
<protein>
    <submittedName>
        <fullName evidence="1">Uncharacterized protein</fullName>
    </submittedName>
</protein>
<gene>
    <name evidence="1" type="ORF">AVDCRST_MAG96-797</name>
</gene>
<accession>A0A6J4RTY0</accession>
<reference evidence="1" key="1">
    <citation type="submission" date="2020-02" db="EMBL/GenBank/DDBJ databases">
        <authorList>
            <person name="Meier V. D."/>
        </authorList>
    </citation>
    <scope>NUCLEOTIDE SEQUENCE</scope>
    <source>
        <strain evidence="1">AVDCRST_MAG96</strain>
    </source>
</reference>